<name>A0A8J3NXQ9_9ACTN</name>
<accession>A0A8J3NXQ9</accession>
<organism evidence="1 2">
    <name type="scientific">Catellatospora citrea</name>
    <dbReference type="NCBI Taxonomy" id="53366"/>
    <lineage>
        <taxon>Bacteria</taxon>
        <taxon>Bacillati</taxon>
        <taxon>Actinomycetota</taxon>
        <taxon>Actinomycetes</taxon>
        <taxon>Micromonosporales</taxon>
        <taxon>Micromonosporaceae</taxon>
        <taxon>Catellatospora</taxon>
    </lineage>
</organism>
<proteinExistence type="predicted"/>
<dbReference type="InterPro" id="IPR029057">
    <property type="entry name" value="PRTase-like"/>
</dbReference>
<gene>
    <name evidence="1" type="ORF">Cci01nite_16760</name>
</gene>
<dbReference type="Gene3D" id="3.40.50.2020">
    <property type="match status" value="1"/>
</dbReference>
<sequence>MVDDTWARGGHAQSAVLALRAAGAARVSIMVAARWINRDYADNNQFVDQLQDTYDPQLCPVTGSACPVA</sequence>
<evidence type="ECO:0000313" key="2">
    <source>
        <dbReference type="Proteomes" id="UP000659904"/>
    </source>
</evidence>
<dbReference type="AlphaFoldDB" id="A0A8J3NXQ9"/>
<reference evidence="1 2" key="1">
    <citation type="submission" date="2021-01" db="EMBL/GenBank/DDBJ databases">
        <title>Whole genome shotgun sequence of Catellatospora citrea NBRC 14495.</title>
        <authorList>
            <person name="Komaki H."/>
            <person name="Tamura T."/>
        </authorList>
    </citation>
    <scope>NUCLEOTIDE SEQUENCE [LARGE SCALE GENOMIC DNA]</scope>
    <source>
        <strain evidence="1 2">NBRC 14495</strain>
    </source>
</reference>
<keyword evidence="2" id="KW-1185">Reference proteome</keyword>
<dbReference type="SUPFAM" id="SSF53271">
    <property type="entry name" value="PRTase-like"/>
    <property type="match status" value="1"/>
</dbReference>
<dbReference type="Proteomes" id="UP000659904">
    <property type="component" value="Unassembled WGS sequence"/>
</dbReference>
<dbReference type="EMBL" id="BONH01000005">
    <property type="protein sequence ID" value="GIF96582.1"/>
    <property type="molecule type" value="Genomic_DNA"/>
</dbReference>
<protein>
    <submittedName>
        <fullName evidence="1">Uncharacterized protein</fullName>
    </submittedName>
</protein>
<evidence type="ECO:0000313" key="1">
    <source>
        <dbReference type="EMBL" id="GIF96582.1"/>
    </source>
</evidence>
<comment type="caution">
    <text evidence="1">The sequence shown here is derived from an EMBL/GenBank/DDBJ whole genome shotgun (WGS) entry which is preliminary data.</text>
</comment>